<dbReference type="Proteomes" id="UP000070620">
    <property type="component" value="Unassembled WGS sequence"/>
</dbReference>
<evidence type="ECO:0000313" key="1">
    <source>
        <dbReference type="EMBL" id="KXK62669.1"/>
    </source>
</evidence>
<dbReference type="AlphaFoldDB" id="A0A136PW01"/>
<sequence>MLSSMLGRILAGAPVGVPLTAPVGCLLQGGDTASVSCPDRGWFGGRRGAGVGPARPLSAYGLQCRAAIDIRGLSDDLTVERRQHTGVIDYTRWPCRFQ</sequence>
<keyword evidence="2" id="KW-1185">Reference proteome</keyword>
<gene>
    <name evidence="1" type="ORF">AWW66_07020</name>
</gene>
<protein>
    <submittedName>
        <fullName evidence="1">Uncharacterized protein</fullName>
    </submittedName>
</protein>
<reference evidence="1 2" key="1">
    <citation type="submission" date="2016-01" db="EMBL/GenBank/DDBJ databases">
        <title>Whole genome sequence and analysis of Micromonospora rosaria DSM 803, which can produce antibacterial substance rosamicin.</title>
        <authorList>
            <person name="Yang H."/>
            <person name="He X."/>
            <person name="Zhu D."/>
        </authorList>
    </citation>
    <scope>NUCLEOTIDE SEQUENCE [LARGE SCALE GENOMIC DNA]</scope>
    <source>
        <strain evidence="1 2">DSM 803</strain>
    </source>
</reference>
<organism evidence="1 2">
    <name type="scientific">Micromonospora rosaria</name>
    <dbReference type="NCBI Taxonomy" id="47874"/>
    <lineage>
        <taxon>Bacteria</taxon>
        <taxon>Bacillati</taxon>
        <taxon>Actinomycetota</taxon>
        <taxon>Actinomycetes</taxon>
        <taxon>Micromonosporales</taxon>
        <taxon>Micromonosporaceae</taxon>
        <taxon>Micromonospora</taxon>
    </lineage>
</organism>
<accession>A0A136PW01</accession>
<name>A0A136PW01_9ACTN</name>
<evidence type="ECO:0000313" key="2">
    <source>
        <dbReference type="Proteomes" id="UP000070620"/>
    </source>
</evidence>
<proteinExistence type="predicted"/>
<dbReference type="EMBL" id="LRQV01000015">
    <property type="protein sequence ID" value="KXK62669.1"/>
    <property type="molecule type" value="Genomic_DNA"/>
</dbReference>
<comment type="caution">
    <text evidence="1">The sequence shown here is derived from an EMBL/GenBank/DDBJ whole genome shotgun (WGS) entry which is preliminary data.</text>
</comment>